<evidence type="ECO:0000313" key="2">
    <source>
        <dbReference type="Proteomes" id="UP000593892"/>
    </source>
</evidence>
<name>A0A7S7NSE1_PALFE</name>
<gene>
    <name evidence="1" type="ORF">IRI77_00040</name>
</gene>
<accession>A0A7S7NSE1</accession>
<proteinExistence type="predicted"/>
<keyword evidence="2" id="KW-1185">Reference proteome</keyword>
<dbReference type="Proteomes" id="UP000593892">
    <property type="component" value="Chromosome"/>
</dbReference>
<organism evidence="1 2">
    <name type="scientific">Paludibaculum fermentans</name>
    <dbReference type="NCBI Taxonomy" id="1473598"/>
    <lineage>
        <taxon>Bacteria</taxon>
        <taxon>Pseudomonadati</taxon>
        <taxon>Acidobacteriota</taxon>
        <taxon>Terriglobia</taxon>
        <taxon>Bryobacterales</taxon>
        <taxon>Bryobacteraceae</taxon>
        <taxon>Paludibaculum</taxon>
    </lineage>
</organism>
<dbReference type="EMBL" id="CP063849">
    <property type="protein sequence ID" value="QOY88394.1"/>
    <property type="molecule type" value="Genomic_DNA"/>
</dbReference>
<dbReference type="RefSeq" id="WP_194450056.1">
    <property type="nucleotide sequence ID" value="NZ_CP063849.1"/>
</dbReference>
<sequence>MTLRLAALAVDFLIVPLPGRAEDSAQVFVYAPRETEARRWTAASCGGSVVAELKQGTFSLSS</sequence>
<protein>
    <submittedName>
        <fullName evidence="1">Uncharacterized protein</fullName>
    </submittedName>
</protein>
<dbReference type="KEGG" id="pfer:IRI77_00040"/>
<evidence type="ECO:0000313" key="1">
    <source>
        <dbReference type="EMBL" id="QOY88394.1"/>
    </source>
</evidence>
<reference evidence="1 2" key="1">
    <citation type="submission" date="2020-10" db="EMBL/GenBank/DDBJ databases">
        <title>Complete genome sequence of Paludibaculum fermentans P105T, a facultatively anaerobic acidobacterium capable of dissimilatory Fe(III) reduction.</title>
        <authorList>
            <person name="Dedysh S.N."/>
            <person name="Beletsky A.V."/>
            <person name="Kulichevskaya I.S."/>
            <person name="Mardanov A.V."/>
            <person name="Ravin N.V."/>
        </authorList>
    </citation>
    <scope>NUCLEOTIDE SEQUENCE [LARGE SCALE GENOMIC DNA]</scope>
    <source>
        <strain evidence="1 2">P105</strain>
    </source>
</reference>
<dbReference type="AlphaFoldDB" id="A0A7S7NSE1"/>